<evidence type="ECO:0000256" key="4">
    <source>
        <dbReference type="ARBA" id="ARBA00022801"/>
    </source>
</evidence>
<feature type="transmembrane region" description="Helical" evidence="7">
    <location>
        <begin position="205"/>
        <end position="223"/>
    </location>
</feature>
<evidence type="ECO:0000256" key="5">
    <source>
        <dbReference type="ARBA" id="ARBA00022989"/>
    </source>
</evidence>
<dbReference type="PANTHER" id="PTHR43731">
    <property type="entry name" value="RHOMBOID PROTEASE"/>
    <property type="match status" value="1"/>
</dbReference>
<comment type="subcellular location">
    <subcellularLocation>
        <location evidence="1">Membrane</location>
        <topology evidence="1">Multi-pass membrane protein</topology>
    </subcellularLocation>
</comment>
<evidence type="ECO:0000259" key="8">
    <source>
        <dbReference type="Pfam" id="PF01694"/>
    </source>
</evidence>
<dbReference type="InterPro" id="IPR022764">
    <property type="entry name" value="Peptidase_S54_rhomboid_dom"/>
</dbReference>
<feature type="transmembrane region" description="Helical" evidence="7">
    <location>
        <begin position="235"/>
        <end position="259"/>
    </location>
</feature>
<accession>A0A2A2EG50</accession>
<dbReference type="AlphaFoldDB" id="A0A2A2EG50"/>
<dbReference type="EMBL" id="MVOH01000008">
    <property type="protein sequence ID" value="PAU67878.1"/>
    <property type="molecule type" value="Genomic_DNA"/>
</dbReference>
<dbReference type="InterPro" id="IPR035952">
    <property type="entry name" value="Rhomboid-like_sf"/>
</dbReference>
<dbReference type="GO" id="GO:0016020">
    <property type="term" value="C:membrane"/>
    <property type="evidence" value="ECO:0007669"/>
    <property type="project" value="UniProtKB-SubCell"/>
</dbReference>
<feature type="transmembrane region" description="Helical" evidence="7">
    <location>
        <begin position="120"/>
        <end position="141"/>
    </location>
</feature>
<evidence type="ECO:0000313" key="10">
    <source>
        <dbReference type="Proteomes" id="UP000218399"/>
    </source>
</evidence>
<evidence type="ECO:0000256" key="2">
    <source>
        <dbReference type="ARBA" id="ARBA00009045"/>
    </source>
</evidence>
<name>A0A2A2EG50_9BIFI</name>
<dbReference type="Proteomes" id="UP000218399">
    <property type="component" value="Unassembled WGS sequence"/>
</dbReference>
<keyword evidence="5 7" id="KW-1133">Transmembrane helix</keyword>
<dbReference type="SMART" id="SM01160">
    <property type="entry name" value="DUF1751"/>
    <property type="match status" value="1"/>
</dbReference>
<sequence length="266" mass="29865">MPNNRFSLFPDSPTMRQVFSLRSLRYRWRNNEPVVTSAIILVCVIVWIVELVLNFVAPTALARMLQFGAIQPYRALSAPWTFVTSMFIHAPTSVFHILFNMLTLWCVGPFLERLMGHWPYLMLYVVAGIGGGVGMELWAAFGGDPTNWLTFSYGASGALFGLFAAVLVVYRKAGADMRSMLVWMAINFLMPLVVPNIAWQAHVGGFVFGGLLTLLITDGPRALRGRSTLTRTAIYSGVFLAFEIVIVLICNQYNVYALYNPYHLFF</sequence>
<dbReference type="OrthoDB" id="9807874at2"/>
<comment type="caution">
    <text evidence="9">The sequence shown here is derived from an EMBL/GenBank/DDBJ whole genome shotgun (WGS) entry which is preliminary data.</text>
</comment>
<feature type="domain" description="Peptidase S54 rhomboid" evidence="8">
    <location>
        <begin position="79"/>
        <end position="216"/>
    </location>
</feature>
<reference evidence="9 10" key="1">
    <citation type="journal article" date="2017" name="ISME J.">
        <title>Unveiling bifidobacterial biogeography across the mammalian branch of the tree of life.</title>
        <authorList>
            <person name="Milani C."/>
            <person name="Mangifesta M."/>
            <person name="Mancabelli L."/>
            <person name="Lugli G.A."/>
            <person name="James K."/>
            <person name="Duranti S."/>
            <person name="Turroni F."/>
            <person name="Ferrario C."/>
            <person name="Ossiprandi M.C."/>
            <person name="van Sinderen D."/>
            <person name="Ventura M."/>
        </authorList>
    </citation>
    <scope>NUCLEOTIDE SEQUENCE [LARGE SCALE GENOMIC DNA]</scope>
    <source>
        <strain evidence="10">Ham19E</strain>
    </source>
</reference>
<feature type="transmembrane region" description="Helical" evidence="7">
    <location>
        <begin position="86"/>
        <end position="108"/>
    </location>
</feature>
<feature type="transmembrane region" description="Helical" evidence="7">
    <location>
        <begin position="147"/>
        <end position="169"/>
    </location>
</feature>
<protein>
    <submittedName>
        <fullName evidence="9">Rhomboid family</fullName>
    </submittedName>
</protein>
<keyword evidence="6 7" id="KW-0472">Membrane</keyword>
<evidence type="ECO:0000256" key="1">
    <source>
        <dbReference type="ARBA" id="ARBA00004141"/>
    </source>
</evidence>
<proteinExistence type="inferred from homology"/>
<dbReference type="SUPFAM" id="SSF144091">
    <property type="entry name" value="Rhomboid-like"/>
    <property type="match status" value="1"/>
</dbReference>
<dbReference type="Pfam" id="PF01694">
    <property type="entry name" value="Rhomboid"/>
    <property type="match status" value="1"/>
</dbReference>
<dbReference type="PANTHER" id="PTHR43731:SF14">
    <property type="entry name" value="PRESENILIN-ASSOCIATED RHOMBOID-LIKE PROTEIN, MITOCHONDRIAL"/>
    <property type="match status" value="1"/>
</dbReference>
<dbReference type="Gene3D" id="1.20.1540.10">
    <property type="entry name" value="Rhomboid-like"/>
    <property type="match status" value="1"/>
</dbReference>
<keyword evidence="4" id="KW-0378">Hydrolase</keyword>
<organism evidence="9 10">
    <name type="scientific">Bifidobacterium criceti</name>
    <dbReference type="NCBI Taxonomy" id="1960969"/>
    <lineage>
        <taxon>Bacteria</taxon>
        <taxon>Bacillati</taxon>
        <taxon>Actinomycetota</taxon>
        <taxon>Actinomycetes</taxon>
        <taxon>Bifidobacteriales</taxon>
        <taxon>Bifidobacteriaceae</taxon>
        <taxon>Bifidobacterium</taxon>
    </lineage>
</organism>
<comment type="similarity">
    <text evidence="2">Belongs to the peptidase S54 family.</text>
</comment>
<evidence type="ECO:0000256" key="7">
    <source>
        <dbReference type="SAM" id="Phobius"/>
    </source>
</evidence>
<gene>
    <name evidence="9" type="ORF">B1526_0853</name>
</gene>
<keyword evidence="10" id="KW-1185">Reference proteome</keyword>
<evidence type="ECO:0000256" key="6">
    <source>
        <dbReference type="ARBA" id="ARBA00023136"/>
    </source>
</evidence>
<dbReference type="InterPro" id="IPR050925">
    <property type="entry name" value="Rhomboid_protease_S54"/>
</dbReference>
<evidence type="ECO:0000256" key="3">
    <source>
        <dbReference type="ARBA" id="ARBA00022692"/>
    </source>
</evidence>
<dbReference type="GO" id="GO:0004252">
    <property type="term" value="F:serine-type endopeptidase activity"/>
    <property type="evidence" value="ECO:0007669"/>
    <property type="project" value="InterPro"/>
</dbReference>
<keyword evidence="3 7" id="KW-0812">Transmembrane</keyword>
<dbReference type="RefSeq" id="WP_095614874.1">
    <property type="nucleotide sequence ID" value="NZ_MVOH01000008.1"/>
</dbReference>
<evidence type="ECO:0000313" key="9">
    <source>
        <dbReference type="EMBL" id="PAU67878.1"/>
    </source>
</evidence>
<feature type="transmembrane region" description="Helical" evidence="7">
    <location>
        <begin position="34"/>
        <end position="57"/>
    </location>
</feature>